<sequence>MSRNSSGKVSKLESLRLSLSRARGGGGGQSSSSSTTARPGANNTSPDAGAPSMVLSGCPRCMMYVMLSREDPRCPRCHSAVLLEFSGAGEQPRQPRKQRR</sequence>
<dbReference type="EMBL" id="CM000881">
    <property type="protein sequence ID" value="PNT73239.1"/>
    <property type="molecule type" value="Genomic_DNA"/>
</dbReference>
<dbReference type="Pfam" id="PF24747">
    <property type="entry name" value="Zn-ribbon_GIR1"/>
    <property type="match status" value="1"/>
</dbReference>
<feature type="compositionally biased region" description="Polar residues" evidence="1">
    <location>
        <begin position="35"/>
        <end position="46"/>
    </location>
</feature>
<keyword evidence="5" id="KW-1185">Reference proteome</keyword>
<evidence type="ECO:0000313" key="3">
    <source>
        <dbReference type="EMBL" id="PNT73239.1"/>
    </source>
</evidence>
<dbReference type="InterPro" id="IPR055281">
    <property type="entry name" value="GIR1-2/SIED1"/>
</dbReference>
<dbReference type="Proteomes" id="UP000008810">
    <property type="component" value="Chromosome 2"/>
</dbReference>
<reference evidence="4" key="3">
    <citation type="submission" date="2018-08" db="UniProtKB">
        <authorList>
            <consortium name="EnsemblPlants"/>
        </authorList>
    </citation>
    <scope>IDENTIFICATION</scope>
    <source>
        <strain evidence="4">cv. Bd21</strain>
    </source>
</reference>
<feature type="region of interest" description="Disordered" evidence="1">
    <location>
        <begin position="1"/>
        <end position="53"/>
    </location>
</feature>
<evidence type="ECO:0000256" key="1">
    <source>
        <dbReference type="SAM" id="MobiDB-lite"/>
    </source>
</evidence>
<dbReference type="PANTHER" id="PTHR33177:SF41">
    <property type="entry name" value="OS05G0442000 PROTEIN"/>
    <property type="match status" value="1"/>
</dbReference>
<protein>
    <recommendedName>
        <fullName evidence="2">GIR1-like zinc ribbon domain-containing protein</fullName>
    </recommendedName>
</protein>
<dbReference type="Gramene" id="PNT73239">
    <property type="protein sequence ID" value="PNT73239"/>
    <property type="gene ID" value="BRADI_2g55820v3"/>
</dbReference>
<feature type="domain" description="GIR1-like zinc ribbon" evidence="2">
    <location>
        <begin position="52"/>
        <end position="85"/>
    </location>
</feature>
<accession>A0A2K2DG47</accession>
<reference evidence="3 4" key="1">
    <citation type="journal article" date="2010" name="Nature">
        <title>Genome sequencing and analysis of the model grass Brachypodium distachyon.</title>
        <authorList>
            <consortium name="International Brachypodium Initiative"/>
        </authorList>
    </citation>
    <scope>NUCLEOTIDE SEQUENCE [LARGE SCALE GENOMIC DNA]</scope>
    <source>
        <strain evidence="3">Bd21</strain>
        <strain evidence="4">cv. Bd21</strain>
    </source>
</reference>
<dbReference type="OrthoDB" id="1930194at2759"/>
<dbReference type="PANTHER" id="PTHR33177">
    <property type="entry name" value="PUTATIVE-RELATED"/>
    <property type="match status" value="1"/>
</dbReference>
<dbReference type="EnsemblPlants" id="PNT73239">
    <property type="protein sequence ID" value="PNT73239"/>
    <property type="gene ID" value="BRADI_2g55820v3"/>
</dbReference>
<evidence type="ECO:0000259" key="2">
    <source>
        <dbReference type="Pfam" id="PF24747"/>
    </source>
</evidence>
<organism evidence="3">
    <name type="scientific">Brachypodium distachyon</name>
    <name type="common">Purple false brome</name>
    <name type="synonym">Trachynia distachya</name>
    <dbReference type="NCBI Taxonomy" id="15368"/>
    <lineage>
        <taxon>Eukaryota</taxon>
        <taxon>Viridiplantae</taxon>
        <taxon>Streptophyta</taxon>
        <taxon>Embryophyta</taxon>
        <taxon>Tracheophyta</taxon>
        <taxon>Spermatophyta</taxon>
        <taxon>Magnoliopsida</taxon>
        <taxon>Liliopsida</taxon>
        <taxon>Poales</taxon>
        <taxon>Poaceae</taxon>
        <taxon>BOP clade</taxon>
        <taxon>Pooideae</taxon>
        <taxon>Stipodae</taxon>
        <taxon>Brachypodieae</taxon>
        <taxon>Brachypodium</taxon>
    </lineage>
</organism>
<evidence type="ECO:0000313" key="4">
    <source>
        <dbReference type="EnsemblPlants" id="PNT73239"/>
    </source>
</evidence>
<reference evidence="3" key="2">
    <citation type="submission" date="2017-06" db="EMBL/GenBank/DDBJ databases">
        <title>WGS assembly of Brachypodium distachyon.</title>
        <authorList>
            <consortium name="The International Brachypodium Initiative"/>
            <person name="Lucas S."/>
            <person name="Harmon-Smith M."/>
            <person name="Lail K."/>
            <person name="Tice H."/>
            <person name="Grimwood J."/>
            <person name="Bruce D."/>
            <person name="Barry K."/>
            <person name="Shu S."/>
            <person name="Lindquist E."/>
            <person name="Wang M."/>
            <person name="Pitluck S."/>
            <person name="Vogel J.P."/>
            <person name="Garvin D.F."/>
            <person name="Mockler T.C."/>
            <person name="Schmutz J."/>
            <person name="Rokhsar D."/>
            <person name="Bevan M.W."/>
        </authorList>
    </citation>
    <scope>NUCLEOTIDE SEQUENCE</scope>
    <source>
        <strain evidence="3">Bd21</strain>
    </source>
</reference>
<gene>
    <name evidence="4" type="primary">LOC100836019</name>
    <name evidence="3" type="ORF">BRADI_2g55820v3</name>
</gene>
<dbReference type="AlphaFoldDB" id="A0A2K2DG47"/>
<proteinExistence type="predicted"/>
<dbReference type="InterPro" id="IPR056440">
    <property type="entry name" value="Zn-ribbon_GIR1"/>
</dbReference>
<evidence type="ECO:0000313" key="5">
    <source>
        <dbReference type="Proteomes" id="UP000008810"/>
    </source>
</evidence>
<name>A0A2K2DG47_BRADI</name>